<dbReference type="Proteomes" id="UP000799772">
    <property type="component" value="Unassembled WGS sequence"/>
</dbReference>
<organism evidence="5 6">
    <name type="scientific">Rhizodiscina lignyota</name>
    <dbReference type="NCBI Taxonomy" id="1504668"/>
    <lineage>
        <taxon>Eukaryota</taxon>
        <taxon>Fungi</taxon>
        <taxon>Dikarya</taxon>
        <taxon>Ascomycota</taxon>
        <taxon>Pezizomycotina</taxon>
        <taxon>Dothideomycetes</taxon>
        <taxon>Pleosporomycetidae</taxon>
        <taxon>Aulographales</taxon>
        <taxon>Rhizodiscinaceae</taxon>
        <taxon>Rhizodiscina</taxon>
    </lineage>
</organism>
<evidence type="ECO:0000256" key="1">
    <source>
        <dbReference type="ARBA" id="ARBA00023015"/>
    </source>
</evidence>
<evidence type="ECO:0000313" key="5">
    <source>
        <dbReference type="EMBL" id="KAF2098215.1"/>
    </source>
</evidence>
<keyword evidence="1" id="KW-0805">Transcription regulation</keyword>
<dbReference type="OrthoDB" id="6509908at2759"/>
<evidence type="ECO:0000313" key="6">
    <source>
        <dbReference type="Proteomes" id="UP000799772"/>
    </source>
</evidence>
<keyword evidence="3" id="KW-0539">Nucleus</keyword>
<dbReference type="PANTHER" id="PTHR47840">
    <property type="entry name" value="ZN(II)2CYS6 TRANSCRIPTION FACTOR (EUROFUNG)-RELATED"/>
    <property type="match status" value="1"/>
</dbReference>
<dbReference type="AlphaFoldDB" id="A0A9P4M5T5"/>
<name>A0A9P4M5T5_9PEZI</name>
<protein>
    <submittedName>
        <fullName evidence="5">Uncharacterized protein</fullName>
    </submittedName>
</protein>
<dbReference type="CDD" id="cd12148">
    <property type="entry name" value="fungal_TF_MHR"/>
    <property type="match status" value="1"/>
</dbReference>
<accession>A0A9P4M5T5</accession>
<proteinExistence type="predicted"/>
<keyword evidence="6" id="KW-1185">Reference proteome</keyword>
<evidence type="ECO:0000256" key="2">
    <source>
        <dbReference type="ARBA" id="ARBA00023163"/>
    </source>
</evidence>
<evidence type="ECO:0000256" key="3">
    <source>
        <dbReference type="ARBA" id="ARBA00023242"/>
    </source>
</evidence>
<reference evidence="5" key="1">
    <citation type="journal article" date="2020" name="Stud. Mycol.">
        <title>101 Dothideomycetes genomes: a test case for predicting lifestyles and emergence of pathogens.</title>
        <authorList>
            <person name="Haridas S."/>
            <person name="Albert R."/>
            <person name="Binder M."/>
            <person name="Bloem J."/>
            <person name="Labutti K."/>
            <person name="Salamov A."/>
            <person name="Andreopoulos B."/>
            <person name="Baker S."/>
            <person name="Barry K."/>
            <person name="Bills G."/>
            <person name="Bluhm B."/>
            <person name="Cannon C."/>
            <person name="Castanera R."/>
            <person name="Culley D."/>
            <person name="Daum C."/>
            <person name="Ezra D."/>
            <person name="Gonzalez J."/>
            <person name="Henrissat B."/>
            <person name="Kuo A."/>
            <person name="Liang C."/>
            <person name="Lipzen A."/>
            <person name="Lutzoni F."/>
            <person name="Magnuson J."/>
            <person name="Mondo S."/>
            <person name="Nolan M."/>
            <person name="Ohm R."/>
            <person name="Pangilinan J."/>
            <person name="Park H.-J."/>
            <person name="Ramirez L."/>
            <person name="Alfaro M."/>
            <person name="Sun H."/>
            <person name="Tritt A."/>
            <person name="Yoshinaga Y."/>
            <person name="Zwiers L.-H."/>
            <person name="Turgeon B."/>
            <person name="Goodwin S."/>
            <person name="Spatafora J."/>
            <person name="Crous P."/>
            <person name="Grigoriev I."/>
        </authorList>
    </citation>
    <scope>NUCLEOTIDE SEQUENCE</scope>
    <source>
        <strain evidence="5">CBS 133067</strain>
    </source>
</reference>
<sequence>MYLGDRFTSLLLGLPYGVTDHHFVFHEQETEQPYAVLQHRFLHRCAILAGNIIDQHNMPGPPLHSAAMALHEQSVSIESSMPKDWWNLPAVLSGSQQEQDEVRQRVLLQCYLFHIRIYIHLPFMGRSSPSPSTAAHEQNRQACLDACRDYLRYNNYLRTEIDGNRLYECSTNEYVAFQVSVIFIVGTSGKGSKTSPEDLQLIRTYKDGLRLDEGQAGCVMATQCRRVLDVLLGEQFEQFEKDNISEPDRIMIPYLGTILKRPTVLKQSPMSQDQESTLTDTTSTPGLSTHSQDLRQLGIVDAQAMNYGLFHPQNDMFSALQWELDGIGNATADVMTSWQDEPLMDIDMEWCPFLGAGQNSTENP</sequence>
<feature type="region of interest" description="Disordered" evidence="4">
    <location>
        <begin position="266"/>
        <end position="290"/>
    </location>
</feature>
<gene>
    <name evidence="5" type="ORF">NA57DRAFT_77007</name>
</gene>
<dbReference type="EMBL" id="ML978127">
    <property type="protein sequence ID" value="KAF2098215.1"/>
    <property type="molecule type" value="Genomic_DNA"/>
</dbReference>
<evidence type="ECO:0000256" key="4">
    <source>
        <dbReference type="SAM" id="MobiDB-lite"/>
    </source>
</evidence>
<comment type="caution">
    <text evidence="5">The sequence shown here is derived from an EMBL/GenBank/DDBJ whole genome shotgun (WGS) entry which is preliminary data.</text>
</comment>
<dbReference type="PANTHER" id="PTHR47840:SF1">
    <property type="entry name" value="ZN(II)2CYS6 TRANSCRIPTION FACTOR (EUROFUNG)"/>
    <property type="match status" value="1"/>
</dbReference>
<keyword evidence="2" id="KW-0804">Transcription</keyword>